<dbReference type="STRING" id="497965.Cyan7822_5477"/>
<dbReference type="Proteomes" id="UP000008206">
    <property type="component" value="Chromosome"/>
</dbReference>
<organism evidence="1 2">
    <name type="scientific">Gloeothece verrucosa (strain PCC 7822)</name>
    <name type="common">Cyanothece sp. (strain PCC 7822)</name>
    <dbReference type="NCBI Taxonomy" id="497965"/>
    <lineage>
        <taxon>Bacteria</taxon>
        <taxon>Bacillati</taxon>
        <taxon>Cyanobacteriota</taxon>
        <taxon>Cyanophyceae</taxon>
        <taxon>Oscillatoriophycideae</taxon>
        <taxon>Chroococcales</taxon>
        <taxon>Aphanothecaceae</taxon>
        <taxon>Gloeothece</taxon>
        <taxon>Gloeothece verrucosa</taxon>
    </lineage>
</organism>
<evidence type="ECO:0000313" key="1">
    <source>
        <dbReference type="EMBL" id="ADN17352.1"/>
    </source>
</evidence>
<evidence type="ECO:0000313" key="2">
    <source>
        <dbReference type="Proteomes" id="UP000008206"/>
    </source>
</evidence>
<keyword evidence="2" id="KW-1185">Reference proteome</keyword>
<protein>
    <submittedName>
        <fullName evidence="1">Ribosome recycling factor</fullName>
    </submittedName>
</protein>
<name>E0U994_GLOV7</name>
<dbReference type="AlphaFoldDB" id="E0U994"/>
<dbReference type="HOGENOM" id="CLU_1966906_0_0_3"/>
<dbReference type="KEGG" id="cyj:Cyan7822_5477"/>
<accession>E0U994</accession>
<reference evidence="2" key="1">
    <citation type="journal article" date="2011" name="MBio">
        <title>Novel metabolic attributes of the genus Cyanothece, comprising a group of unicellular nitrogen-fixing Cyanobacteria.</title>
        <authorList>
            <person name="Bandyopadhyay A."/>
            <person name="Elvitigala T."/>
            <person name="Welsh E."/>
            <person name="Stockel J."/>
            <person name="Liberton M."/>
            <person name="Min H."/>
            <person name="Sherman L.A."/>
            <person name="Pakrasi H.B."/>
        </authorList>
    </citation>
    <scope>NUCLEOTIDE SEQUENCE [LARGE SCALE GENOMIC DNA]</scope>
    <source>
        <strain evidence="2">PCC 7822</strain>
    </source>
</reference>
<proteinExistence type="predicted"/>
<sequence length="127" mass="14506">MAKLSKIGENTSYLKKQTYDTGLLYKSTVPELEISNNDLNLIFSQNSVQRQVTRRVKEHIHQKDEEILCKIHYIPMVLREKYGHGDVALDMYYLACPHPGCGQTVKLKSAAQLAAFLRRKEGRGIVN</sequence>
<gene>
    <name evidence="1" type="ordered locus">Cyan7822_5477</name>
</gene>
<dbReference type="EMBL" id="CP002198">
    <property type="protein sequence ID" value="ADN17352.1"/>
    <property type="molecule type" value="Genomic_DNA"/>
</dbReference>